<evidence type="ECO:0008006" key="4">
    <source>
        <dbReference type="Google" id="ProtNLM"/>
    </source>
</evidence>
<keyword evidence="3" id="KW-1185">Reference proteome</keyword>
<keyword evidence="1" id="KW-0472">Membrane</keyword>
<dbReference type="Proteomes" id="UP000199663">
    <property type="component" value="Unassembled WGS sequence"/>
</dbReference>
<proteinExistence type="predicted"/>
<dbReference type="EMBL" id="FNQC01000003">
    <property type="protein sequence ID" value="SDY83745.1"/>
    <property type="molecule type" value="Genomic_DNA"/>
</dbReference>
<accession>A0A1H3N5J0</accession>
<organism evidence="2 3">
    <name type="scientific">Rhodonellum ikkaensis</name>
    <dbReference type="NCBI Taxonomy" id="336829"/>
    <lineage>
        <taxon>Bacteria</taxon>
        <taxon>Pseudomonadati</taxon>
        <taxon>Bacteroidota</taxon>
        <taxon>Cytophagia</taxon>
        <taxon>Cytophagales</taxon>
        <taxon>Cytophagaceae</taxon>
        <taxon>Rhodonellum</taxon>
    </lineage>
</organism>
<dbReference type="RefSeq" id="WP_019597027.1">
    <property type="nucleotide sequence ID" value="NZ_FNQC01000003.1"/>
</dbReference>
<gene>
    <name evidence="2" type="ORF">SAMN05444412_10391</name>
</gene>
<comment type="caution">
    <text evidence="2">The sequence shown here is derived from an EMBL/GenBank/DDBJ whole genome shotgun (WGS) entry which is preliminary data.</text>
</comment>
<evidence type="ECO:0000313" key="3">
    <source>
        <dbReference type="Proteomes" id="UP000199663"/>
    </source>
</evidence>
<keyword evidence="1" id="KW-1133">Transmembrane helix</keyword>
<keyword evidence="1" id="KW-0812">Transmembrane</keyword>
<evidence type="ECO:0000313" key="2">
    <source>
        <dbReference type="EMBL" id="SDY83745.1"/>
    </source>
</evidence>
<protein>
    <recommendedName>
        <fullName evidence="4">DUF2231 domain-containing protein</fullName>
    </recommendedName>
</protein>
<feature type="transmembrane region" description="Helical" evidence="1">
    <location>
        <begin position="110"/>
        <end position="129"/>
    </location>
</feature>
<evidence type="ECO:0000256" key="1">
    <source>
        <dbReference type="SAM" id="Phobius"/>
    </source>
</evidence>
<reference evidence="2 3" key="1">
    <citation type="submission" date="2016-10" db="EMBL/GenBank/DDBJ databases">
        <authorList>
            <person name="Varghese N."/>
            <person name="Submissions S."/>
        </authorList>
    </citation>
    <scope>NUCLEOTIDE SEQUENCE [LARGE SCALE GENOMIC DNA]</scope>
    <source>
        <strain evidence="2 3">DSM 17997</strain>
    </source>
</reference>
<feature type="transmembrane region" description="Helical" evidence="1">
    <location>
        <begin position="12"/>
        <end position="31"/>
    </location>
</feature>
<sequence>MNQAHLHLVFNHLPIIIPIVGLLVLIGGLVVRSEIVQRTAYLLFVLGALSTIPAFQTGEGAEEIVEEMPGINEESIKIHEEAAETFSLFSYGLGAVSLLGVWANWKKKSFSRMISIVTLAVCLVTLFFAQQTGNTGGVIRHPEITNKN</sequence>
<name>A0A1H3N5J0_9BACT</name>
<feature type="transmembrane region" description="Helical" evidence="1">
    <location>
        <begin position="85"/>
        <end position="103"/>
    </location>
</feature>